<evidence type="ECO:0000256" key="3">
    <source>
        <dbReference type="ARBA" id="ARBA00012293"/>
    </source>
</evidence>
<reference evidence="13" key="2">
    <citation type="submission" date="2020-09" db="EMBL/GenBank/DDBJ databases">
        <authorList>
            <person name="Sun Q."/>
            <person name="Zhou Y."/>
        </authorList>
    </citation>
    <scope>NUCLEOTIDE SEQUENCE</scope>
    <source>
        <strain evidence="13">CGMCC 1.3617</strain>
    </source>
</reference>
<evidence type="ECO:0000256" key="5">
    <source>
        <dbReference type="ARBA" id="ARBA00019045"/>
    </source>
</evidence>
<dbReference type="InterPro" id="IPR005123">
    <property type="entry name" value="Oxoglu/Fe-dep_dioxygenase_dom"/>
</dbReference>
<evidence type="ECO:0000256" key="9">
    <source>
        <dbReference type="ARBA" id="ARBA00047725"/>
    </source>
</evidence>
<dbReference type="EC" id="1.14.20.7" evidence="3"/>
<feature type="domain" description="Fe2OG dioxygenase" evidence="12">
    <location>
        <begin position="172"/>
        <end position="272"/>
    </location>
</feature>
<dbReference type="InterPro" id="IPR027443">
    <property type="entry name" value="IPNS-like_sf"/>
</dbReference>
<name>A0A917KTX8_9PROT</name>
<dbReference type="EC" id="1.13.12.19" evidence="4"/>
<dbReference type="GO" id="GO:0046872">
    <property type="term" value="F:metal ion binding"/>
    <property type="evidence" value="ECO:0007669"/>
    <property type="project" value="UniProtKB-KW"/>
</dbReference>
<dbReference type="PROSITE" id="PS51471">
    <property type="entry name" value="FE2OG_OXY"/>
    <property type="match status" value="1"/>
</dbReference>
<evidence type="ECO:0000256" key="10">
    <source>
        <dbReference type="ARBA" id="ARBA00049359"/>
    </source>
</evidence>
<keyword evidence="11" id="KW-0479">Metal-binding</keyword>
<evidence type="ECO:0000313" key="14">
    <source>
        <dbReference type="Proteomes" id="UP000661507"/>
    </source>
</evidence>
<dbReference type="InterPro" id="IPR044861">
    <property type="entry name" value="IPNS-like_FE2OG_OXY"/>
</dbReference>
<comment type="catalytic activity">
    <reaction evidence="9">
        <text>2-oxoglutarate + O2 + 2 H(+) = ethene + 3 CO2 + H2O</text>
        <dbReference type="Rhea" id="RHEA:31523"/>
        <dbReference type="ChEBI" id="CHEBI:15377"/>
        <dbReference type="ChEBI" id="CHEBI:15378"/>
        <dbReference type="ChEBI" id="CHEBI:15379"/>
        <dbReference type="ChEBI" id="CHEBI:16526"/>
        <dbReference type="ChEBI" id="CHEBI:16810"/>
        <dbReference type="ChEBI" id="CHEBI:18153"/>
        <dbReference type="EC" id="1.13.12.19"/>
    </reaction>
</comment>
<evidence type="ECO:0000256" key="8">
    <source>
        <dbReference type="ARBA" id="ARBA00031282"/>
    </source>
</evidence>
<comment type="caution">
    <text evidence="13">The sequence shown here is derived from an EMBL/GenBank/DDBJ whole genome shotgun (WGS) entry which is preliminary data.</text>
</comment>
<evidence type="ECO:0000256" key="2">
    <source>
        <dbReference type="ARBA" id="ARBA00004767"/>
    </source>
</evidence>
<comment type="similarity">
    <text evidence="11">Belongs to the iron/ascorbate-dependent oxidoreductase family.</text>
</comment>
<dbReference type="EMBL" id="BMKW01000010">
    <property type="protein sequence ID" value="GGJ29341.1"/>
    <property type="molecule type" value="Genomic_DNA"/>
</dbReference>
<evidence type="ECO:0000256" key="1">
    <source>
        <dbReference type="ARBA" id="ARBA00001954"/>
    </source>
</evidence>
<proteinExistence type="inferred from homology"/>
<comment type="cofactor">
    <cofactor evidence="1">
        <name>Fe(2+)</name>
        <dbReference type="ChEBI" id="CHEBI:29033"/>
    </cofactor>
</comment>
<accession>A0A917KTX8</accession>
<evidence type="ECO:0000259" key="12">
    <source>
        <dbReference type="PROSITE" id="PS51471"/>
    </source>
</evidence>
<dbReference type="PANTHER" id="PTHR47990">
    <property type="entry name" value="2-OXOGLUTARATE (2OG) AND FE(II)-DEPENDENT OXYGENASE SUPERFAMILY PROTEIN-RELATED"/>
    <property type="match status" value="1"/>
</dbReference>
<keyword evidence="11" id="KW-0408">Iron</keyword>
<dbReference type="InterPro" id="IPR050231">
    <property type="entry name" value="Iron_ascorbate_oxido_reductase"/>
</dbReference>
<evidence type="ECO:0000256" key="6">
    <source>
        <dbReference type="ARBA" id="ARBA00022666"/>
    </source>
</evidence>
<dbReference type="Proteomes" id="UP000661507">
    <property type="component" value="Unassembled WGS sequence"/>
</dbReference>
<comment type="pathway">
    <text evidence="2">Alkene biosynthesis; ethylene biosynthesis via 2-oxoglutarate.</text>
</comment>
<evidence type="ECO:0000256" key="4">
    <source>
        <dbReference type="ARBA" id="ARBA00012531"/>
    </source>
</evidence>
<dbReference type="GO" id="GO:0102276">
    <property type="term" value="F:2-oxoglutarate oxygenase/decarboxylase (ethylene-forming) activity"/>
    <property type="evidence" value="ECO:0007669"/>
    <property type="project" value="UniProtKB-EC"/>
</dbReference>
<dbReference type="InterPro" id="IPR026992">
    <property type="entry name" value="DIOX_N"/>
</dbReference>
<dbReference type="Pfam" id="PF03171">
    <property type="entry name" value="2OG-FeII_Oxy"/>
    <property type="match status" value="1"/>
</dbReference>
<keyword evidence="6" id="KW-0266">Ethylene biosynthesis</keyword>
<dbReference type="SUPFAM" id="SSF51197">
    <property type="entry name" value="Clavaminate synthase-like"/>
    <property type="match status" value="1"/>
</dbReference>
<sequence>MSTTVATNLPVLDIAPYMAGEAGAAERLAAELREINETIGFMTIIGHGVPAELTAATFEQAARFHALPTDDKLAVKVNLQMQGYLPMRGSTTRTSTLSTNNKPNENEAFFIKRVVGEPGDNDGRWPADLPGFREVALQYYDAMDDLAQKLMPLYALALGLPADYFADKCDKPLTGLRLTHYPPVAYGSDQYGIAPHSDSSFITLLAQNKVPGLQVKTRDGSWIDAEVIENSFVVNTGDVLHRWTNGRFLSTPHRAFNTAPTARYAIPFFFHPNPDTLIDCLPGCEVAGEAPRYPAMTTEEYMAWFRGRNYDHVRKEKGEAPEQPAAAAE</sequence>
<reference evidence="13" key="1">
    <citation type="journal article" date="2014" name="Int. J. Syst. Evol. Microbiol.">
        <title>Complete genome sequence of Corynebacterium casei LMG S-19264T (=DSM 44701T), isolated from a smear-ripened cheese.</title>
        <authorList>
            <consortium name="US DOE Joint Genome Institute (JGI-PGF)"/>
            <person name="Walter F."/>
            <person name="Albersmeier A."/>
            <person name="Kalinowski J."/>
            <person name="Ruckert C."/>
        </authorList>
    </citation>
    <scope>NUCLEOTIDE SEQUENCE</scope>
    <source>
        <strain evidence="13">CGMCC 1.3617</strain>
    </source>
</reference>
<comment type="catalytic activity">
    <reaction evidence="10">
        <text>L-arginine + 2-oxoglutarate + O2 = guanidine + L-glutamate 5-semialdehyde + succinate + CO2</text>
        <dbReference type="Rhea" id="RHEA:31535"/>
        <dbReference type="ChEBI" id="CHEBI:15379"/>
        <dbReference type="ChEBI" id="CHEBI:16526"/>
        <dbReference type="ChEBI" id="CHEBI:16810"/>
        <dbReference type="ChEBI" id="CHEBI:30031"/>
        <dbReference type="ChEBI" id="CHEBI:30087"/>
        <dbReference type="ChEBI" id="CHEBI:32682"/>
        <dbReference type="ChEBI" id="CHEBI:58066"/>
        <dbReference type="EC" id="1.14.20.7"/>
    </reaction>
</comment>
<gene>
    <name evidence="13" type="ORF">GCM10011320_40790</name>
</gene>
<dbReference type="GO" id="GO:0009693">
    <property type="term" value="P:ethylene biosynthetic process"/>
    <property type="evidence" value="ECO:0007669"/>
    <property type="project" value="UniProtKB-KW"/>
</dbReference>
<dbReference type="Pfam" id="PF14226">
    <property type="entry name" value="DIOX_N"/>
    <property type="match status" value="1"/>
</dbReference>
<protein>
    <recommendedName>
        <fullName evidence="5">2-oxoglutarate-dependent ethylene/succinate-forming enzyme</fullName>
        <ecNumber evidence="4">1.13.12.19</ecNumber>
        <ecNumber evidence="3">1.14.20.7</ecNumber>
    </recommendedName>
    <alternativeName>
        <fullName evidence="7">2-oxoglutarate dioxygenase (ethylene-forming)</fullName>
    </alternativeName>
    <alternativeName>
        <fullName evidence="8">2-oxoglutarate/L-arginine monooxygenase/decarboxylase (succinate-forming)</fullName>
    </alternativeName>
</protein>
<dbReference type="AlphaFoldDB" id="A0A917KTX8"/>
<keyword evidence="11" id="KW-0560">Oxidoreductase</keyword>
<dbReference type="PRINTS" id="PR00682">
    <property type="entry name" value="IPNSYNTHASE"/>
</dbReference>
<organism evidence="13 14">
    <name type="scientific">Neoroseomonas lacus</name>
    <dbReference type="NCBI Taxonomy" id="287609"/>
    <lineage>
        <taxon>Bacteria</taxon>
        <taxon>Pseudomonadati</taxon>
        <taxon>Pseudomonadota</taxon>
        <taxon>Alphaproteobacteria</taxon>
        <taxon>Acetobacterales</taxon>
        <taxon>Acetobacteraceae</taxon>
        <taxon>Neoroseomonas</taxon>
    </lineage>
</organism>
<dbReference type="Gene3D" id="2.60.120.330">
    <property type="entry name" value="B-lactam Antibiotic, Isopenicillin N Synthase, Chain"/>
    <property type="match status" value="1"/>
</dbReference>
<evidence type="ECO:0000256" key="7">
    <source>
        <dbReference type="ARBA" id="ARBA00031011"/>
    </source>
</evidence>
<keyword evidence="14" id="KW-1185">Reference proteome</keyword>
<evidence type="ECO:0000313" key="13">
    <source>
        <dbReference type="EMBL" id="GGJ29341.1"/>
    </source>
</evidence>
<dbReference type="RefSeq" id="WP_188970109.1">
    <property type="nucleotide sequence ID" value="NZ_BMKW01000010.1"/>
</dbReference>
<evidence type="ECO:0000256" key="11">
    <source>
        <dbReference type="RuleBase" id="RU003682"/>
    </source>
</evidence>